<organism evidence="3 4">
    <name type="scientific">Tabrizicola oligotrophica</name>
    <dbReference type="NCBI Taxonomy" id="2710650"/>
    <lineage>
        <taxon>Bacteria</taxon>
        <taxon>Pseudomonadati</taxon>
        <taxon>Pseudomonadota</taxon>
        <taxon>Alphaproteobacteria</taxon>
        <taxon>Rhodobacterales</taxon>
        <taxon>Paracoccaceae</taxon>
        <taxon>Tabrizicola</taxon>
    </lineage>
</organism>
<dbReference type="CDD" id="cd00838">
    <property type="entry name" value="MPP_superfamily"/>
    <property type="match status" value="1"/>
</dbReference>
<dbReference type="InterPro" id="IPR011152">
    <property type="entry name" value="Pesterase_MJ0912"/>
</dbReference>
<keyword evidence="4" id="KW-1185">Reference proteome</keyword>
<dbReference type="Gene3D" id="3.60.21.10">
    <property type="match status" value="1"/>
</dbReference>
<dbReference type="PANTHER" id="PTHR42850:SF2">
    <property type="entry name" value="BLL5683 PROTEIN"/>
    <property type="match status" value="1"/>
</dbReference>
<comment type="similarity">
    <text evidence="1">Belongs to the metallophosphoesterase superfamily. YfcE family.</text>
</comment>
<accession>A0A6M0QRF9</accession>
<dbReference type="InterPro" id="IPR024654">
    <property type="entry name" value="Calcineurin-like_PHP_lpxH"/>
</dbReference>
<proteinExistence type="inferred from homology"/>
<dbReference type="Pfam" id="PF12850">
    <property type="entry name" value="Metallophos_2"/>
    <property type="match status" value="1"/>
</dbReference>
<dbReference type="PIRSF" id="PIRSF000883">
    <property type="entry name" value="Pesterase_MJ0912"/>
    <property type="match status" value="1"/>
</dbReference>
<sequence length="246" mass="26810">MRLAILTDIHANREAFEAVLADCAGMRIDRFVFLGDIVGYGPDPDWCIDKLIEMQAAGALAVRGNHDRAVGVPDGALNANARRVIDWTVNRLSAAHKAFLSGLPLTVAQEDLLFVHASANDPQDWIYVTSERHAMPSFRVSTARVIFCGHVHKPALYSQDMTGRVMGHGFGYGTGVPLIRSRRWLAVVGSVGQPRDGSGLASWSIMDTERNELTFRRVGYDSATTARKVRSAGLPEALAARLVKGI</sequence>
<evidence type="ECO:0000259" key="2">
    <source>
        <dbReference type="Pfam" id="PF12850"/>
    </source>
</evidence>
<dbReference type="RefSeq" id="WP_164623033.1">
    <property type="nucleotide sequence ID" value="NZ_JAAIVJ010000001.1"/>
</dbReference>
<dbReference type="Proteomes" id="UP000477782">
    <property type="component" value="Unassembled WGS sequence"/>
</dbReference>
<dbReference type="EMBL" id="JAAIVJ010000001">
    <property type="protein sequence ID" value="NEY89012.1"/>
    <property type="molecule type" value="Genomic_DNA"/>
</dbReference>
<comment type="caution">
    <text evidence="3">The sequence shown here is derived from an EMBL/GenBank/DDBJ whole genome shotgun (WGS) entry which is preliminary data.</text>
</comment>
<feature type="domain" description="Calcineurin-like phosphoesterase" evidence="2">
    <location>
        <begin position="1"/>
        <end position="209"/>
    </location>
</feature>
<dbReference type="SUPFAM" id="SSF56300">
    <property type="entry name" value="Metallo-dependent phosphatases"/>
    <property type="match status" value="1"/>
</dbReference>
<reference evidence="3 4" key="1">
    <citation type="submission" date="2020-02" db="EMBL/GenBank/DDBJ databases">
        <authorList>
            <person name="Chen W.-M."/>
        </authorList>
    </citation>
    <scope>NUCLEOTIDE SEQUENCE [LARGE SCALE GENOMIC DNA]</scope>
    <source>
        <strain evidence="3 4">KMS-5</strain>
    </source>
</reference>
<evidence type="ECO:0000256" key="1">
    <source>
        <dbReference type="ARBA" id="ARBA00008950"/>
    </source>
</evidence>
<dbReference type="AlphaFoldDB" id="A0A6M0QRF9"/>
<gene>
    <name evidence="3" type="ORF">G4Z14_01775</name>
</gene>
<protein>
    <submittedName>
        <fullName evidence="3">Metallophosphoesterase family protein</fullName>
    </submittedName>
</protein>
<evidence type="ECO:0000313" key="3">
    <source>
        <dbReference type="EMBL" id="NEY89012.1"/>
    </source>
</evidence>
<dbReference type="InterPro" id="IPR050126">
    <property type="entry name" value="Ap4A_hydrolase"/>
</dbReference>
<dbReference type="GO" id="GO:0005737">
    <property type="term" value="C:cytoplasm"/>
    <property type="evidence" value="ECO:0007669"/>
    <property type="project" value="TreeGrafter"/>
</dbReference>
<dbReference type="InterPro" id="IPR029052">
    <property type="entry name" value="Metallo-depent_PP-like"/>
</dbReference>
<name>A0A6M0QRF9_9RHOB</name>
<dbReference type="PANTHER" id="PTHR42850">
    <property type="entry name" value="METALLOPHOSPHOESTERASE"/>
    <property type="match status" value="1"/>
</dbReference>
<evidence type="ECO:0000313" key="4">
    <source>
        <dbReference type="Proteomes" id="UP000477782"/>
    </source>
</evidence>
<dbReference type="GO" id="GO:0016791">
    <property type="term" value="F:phosphatase activity"/>
    <property type="evidence" value="ECO:0007669"/>
    <property type="project" value="TreeGrafter"/>
</dbReference>